<keyword evidence="3" id="KW-1185">Reference proteome</keyword>
<comment type="caution">
    <text evidence="2">The sequence shown here is derived from an EMBL/GenBank/DDBJ whole genome shotgun (WGS) entry which is preliminary data.</text>
</comment>
<evidence type="ECO:0000313" key="2">
    <source>
        <dbReference type="EMBL" id="MBW0489991.1"/>
    </source>
</evidence>
<name>A0A9Q3CRJ0_9BASI</name>
<proteinExistence type="predicted"/>
<evidence type="ECO:0000313" key="3">
    <source>
        <dbReference type="Proteomes" id="UP000765509"/>
    </source>
</evidence>
<organism evidence="2 3">
    <name type="scientific">Austropuccinia psidii MF-1</name>
    <dbReference type="NCBI Taxonomy" id="1389203"/>
    <lineage>
        <taxon>Eukaryota</taxon>
        <taxon>Fungi</taxon>
        <taxon>Dikarya</taxon>
        <taxon>Basidiomycota</taxon>
        <taxon>Pucciniomycotina</taxon>
        <taxon>Pucciniomycetes</taxon>
        <taxon>Pucciniales</taxon>
        <taxon>Sphaerophragmiaceae</taxon>
        <taxon>Austropuccinia</taxon>
    </lineage>
</organism>
<feature type="region of interest" description="Disordered" evidence="1">
    <location>
        <begin position="29"/>
        <end position="64"/>
    </location>
</feature>
<dbReference type="AlphaFoldDB" id="A0A9Q3CRJ0"/>
<evidence type="ECO:0000256" key="1">
    <source>
        <dbReference type="SAM" id="MobiDB-lite"/>
    </source>
</evidence>
<dbReference type="Proteomes" id="UP000765509">
    <property type="component" value="Unassembled WGS sequence"/>
</dbReference>
<gene>
    <name evidence="2" type="ORF">O181_029706</name>
</gene>
<feature type="compositionally biased region" description="Basic residues" evidence="1">
    <location>
        <begin position="46"/>
        <end position="56"/>
    </location>
</feature>
<reference evidence="2" key="1">
    <citation type="submission" date="2021-03" db="EMBL/GenBank/DDBJ databases">
        <title>Draft genome sequence of rust myrtle Austropuccinia psidii MF-1, a brazilian biotype.</title>
        <authorList>
            <person name="Quecine M.C."/>
            <person name="Pachon D.M.R."/>
            <person name="Bonatelli M.L."/>
            <person name="Correr F.H."/>
            <person name="Franceschini L.M."/>
            <person name="Leite T.F."/>
            <person name="Margarido G.R.A."/>
            <person name="Almeida C.A."/>
            <person name="Ferrarezi J.A."/>
            <person name="Labate C.A."/>
        </authorList>
    </citation>
    <scope>NUCLEOTIDE SEQUENCE</scope>
    <source>
        <strain evidence="2">MF-1</strain>
    </source>
</reference>
<dbReference type="EMBL" id="AVOT02010357">
    <property type="protein sequence ID" value="MBW0489991.1"/>
    <property type="molecule type" value="Genomic_DNA"/>
</dbReference>
<sequence>MYIIPGLEKKGPEASTCSKLAPELLKDRYKGLHNKNKGPRNDKNKGKGKANCHRPYPKGYRIPKLEPSAMDSVFNMARTPIELTAKNHERGNRAFPKE</sequence>
<protein>
    <submittedName>
        <fullName evidence="2">Uncharacterized protein</fullName>
    </submittedName>
</protein>
<accession>A0A9Q3CRJ0</accession>